<accession>A0A8H5GIQ3</accession>
<reference evidence="3 4" key="1">
    <citation type="journal article" date="2020" name="ISME J.">
        <title>Uncovering the hidden diversity of litter-decomposition mechanisms in mushroom-forming fungi.</title>
        <authorList>
            <person name="Floudas D."/>
            <person name="Bentzer J."/>
            <person name="Ahren D."/>
            <person name="Johansson T."/>
            <person name="Persson P."/>
            <person name="Tunlid A."/>
        </authorList>
    </citation>
    <scope>NUCLEOTIDE SEQUENCE [LARGE SCALE GENOMIC DNA]</scope>
    <source>
        <strain evidence="3 4">CBS 291.85</strain>
    </source>
</reference>
<sequence>MEKKSVVRYPASWDLGVDVRLWETEVEVTDHFLSDDSHIQVYTDGSGYQNGVGASAVLFRNRKEMEAIRYRLGMDTEHEVYEGECIGLILALHLLTAEPDTRSVSIWVENTAALQVITNPKPGPAHYILDWFHHALETYKRQNPDVPVFLSWIPSHTGILDNERADEEAKRAAAGDSSPSYTNHSQSARRPSSKPSARSYSHIMMKHGPSCIVTSSLRPSTQWRQQKQPETTRSLSKVYTESTPAC</sequence>
<name>A0A8H5GIQ3_9AGAR</name>
<dbReference type="EMBL" id="JAACJM010000027">
    <property type="protein sequence ID" value="KAF5365470.1"/>
    <property type="molecule type" value="Genomic_DNA"/>
</dbReference>
<dbReference type="InterPro" id="IPR036397">
    <property type="entry name" value="RNaseH_sf"/>
</dbReference>
<dbReference type="AlphaFoldDB" id="A0A8H5GIQ3"/>
<evidence type="ECO:0000313" key="4">
    <source>
        <dbReference type="Proteomes" id="UP000559256"/>
    </source>
</evidence>
<protein>
    <recommendedName>
        <fullName evidence="2">RNase H type-1 domain-containing protein</fullName>
    </recommendedName>
</protein>
<organism evidence="3 4">
    <name type="scientific">Tetrapyrgos nigripes</name>
    <dbReference type="NCBI Taxonomy" id="182062"/>
    <lineage>
        <taxon>Eukaryota</taxon>
        <taxon>Fungi</taxon>
        <taxon>Dikarya</taxon>
        <taxon>Basidiomycota</taxon>
        <taxon>Agaricomycotina</taxon>
        <taxon>Agaricomycetes</taxon>
        <taxon>Agaricomycetidae</taxon>
        <taxon>Agaricales</taxon>
        <taxon>Marasmiineae</taxon>
        <taxon>Marasmiaceae</taxon>
        <taxon>Tetrapyrgos</taxon>
    </lineage>
</organism>
<keyword evidence="4" id="KW-1185">Reference proteome</keyword>
<dbReference type="InterPro" id="IPR012337">
    <property type="entry name" value="RNaseH-like_sf"/>
</dbReference>
<dbReference type="OrthoDB" id="3265515at2759"/>
<dbReference type="CDD" id="cd09276">
    <property type="entry name" value="Rnase_HI_RT_non_LTR"/>
    <property type="match status" value="1"/>
</dbReference>
<dbReference type="Gene3D" id="3.30.420.10">
    <property type="entry name" value="Ribonuclease H-like superfamily/Ribonuclease H"/>
    <property type="match status" value="1"/>
</dbReference>
<feature type="region of interest" description="Disordered" evidence="1">
    <location>
        <begin position="214"/>
        <end position="246"/>
    </location>
</feature>
<dbReference type="PROSITE" id="PS50879">
    <property type="entry name" value="RNASE_H_1"/>
    <property type="match status" value="1"/>
</dbReference>
<evidence type="ECO:0000256" key="1">
    <source>
        <dbReference type="SAM" id="MobiDB-lite"/>
    </source>
</evidence>
<feature type="region of interest" description="Disordered" evidence="1">
    <location>
        <begin position="165"/>
        <end position="198"/>
    </location>
</feature>
<dbReference type="Pfam" id="PF00075">
    <property type="entry name" value="RNase_H"/>
    <property type="match status" value="1"/>
</dbReference>
<dbReference type="SUPFAM" id="SSF53098">
    <property type="entry name" value="Ribonuclease H-like"/>
    <property type="match status" value="1"/>
</dbReference>
<proteinExistence type="predicted"/>
<gene>
    <name evidence="3" type="ORF">D9758_010847</name>
</gene>
<dbReference type="GO" id="GO:0004523">
    <property type="term" value="F:RNA-DNA hybrid ribonuclease activity"/>
    <property type="evidence" value="ECO:0007669"/>
    <property type="project" value="InterPro"/>
</dbReference>
<dbReference type="GO" id="GO:0003676">
    <property type="term" value="F:nucleic acid binding"/>
    <property type="evidence" value="ECO:0007669"/>
    <property type="project" value="InterPro"/>
</dbReference>
<feature type="compositionally biased region" description="Low complexity" evidence="1">
    <location>
        <begin position="185"/>
        <end position="198"/>
    </location>
</feature>
<dbReference type="Proteomes" id="UP000559256">
    <property type="component" value="Unassembled WGS sequence"/>
</dbReference>
<comment type="caution">
    <text evidence="3">The sequence shown here is derived from an EMBL/GenBank/DDBJ whole genome shotgun (WGS) entry which is preliminary data.</text>
</comment>
<dbReference type="InterPro" id="IPR002156">
    <property type="entry name" value="RNaseH_domain"/>
</dbReference>
<evidence type="ECO:0000259" key="2">
    <source>
        <dbReference type="PROSITE" id="PS50879"/>
    </source>
</evidence>
<feature type="domain" description="RNase H type-1" evidence="2">
    <location>
        <begin position="35"/>
        <end position="174"/>
    </location>
</feature>
<evidence type="ECO:0000313" key="3">
    <source>
        <dbReference type="EMBL" id="KAF5365470.1"/>
    </source>
</evidence>